<dbReference type="PROSITE" id="PS00893">
    <property type="entry name" value="NUDIX_BOX"/>
    <property type="match status" value="1"/>
</dbReference>
<name>A0ABP9WYK3_9CHLR</name>
<dbReference type="Gene3D" id="3.90.79.10">
    <property type="entry name" value="Nucleoside Triphosphate Pyrophosphohydrolase"/>
    <property type="match status" value="1"/>
</dbReference>
<dbReference type="InterPro" id="IPR051325">
    <property type="entry name" value="Nudix_hydrolase_domain"/>
</dbReference>
<evidence type="ECO:0000313" key="4">
    <source>
        <dbReference type="Proteomes" id="UP001428290"/>
    </source>
</evidence>
<evidence type="ECO:0000313" key="3">
    <source>
        <dbReference type="EMBL" id="GAA5527668.1"/>
    </source>
</evidence>
<evidence type="ECO:0000259" key="2">
    <source>
        <dbReference type="PROSITE" id="PS51462"/>
    </source>
</evidence>
<dbReference type="EMBL" id="BAABRU010000004">
    <property type="protein sequence ID" value="GAA5527668.1"/>
    <property type="molecule type" value="Genomic_DNA"/>
</dbReference>
<evidence type="ECO:0000256" key="1">
    <source>
        <dbReference type="ARBA" id="ARBA00022801"/>
    </source>
</evidence>
<protein>
    <recommendedName>
        <fullName evidence="2">Nudix hydrolase domain-containing protein</fullName>
    </recommendedName>
</protein>
<dbReference type="InterPro" id="IPR000086">
    <property type="entry name" value="NUDIX_hydrolase_dom"/>
</dbReference>
<dbReference type="RefSeq" id="WP_345721289.1">
    <property type="nucleotide sequence ID" value="NZ_BAABRU010000004.1"/>
</dbReference>
<dbReference type="InterPro" id="IPR015797">
    <property type="entry name" value="NUDIX_hydrolase-like_dom_sf"/>
</dbReference>
<dbReference type="Proteomes" id="UP001428290">
    <property type="component" value="Unassembled WGS sequence"/>
</dbReference>
<keyword evidence="4" id="KW-1185">Reference proteome</keyword>
<feature type="domain" description="Nudix hydrolase" evidence="2">
    <location>
        <begin position="46"/>
        <end position="182"/>
    </location>
</feature>
<reference evidence="3 4" key="1">
    <citation type="submission" date="2024-02" db="EMBL/GenBank/DDBJ databases">
        <title>Herpetosiphon gulosus NBRC 112829.</title>
        <authorList>
            <person name="Ichikawa N."/>
            <person name="Katano-Makiyama Y."/>
            <person name="Hidaka K."/>
        </authorList>
    </citation>
    <scope>NUCLEOTIDE SEQUENCE [LARGE SCALE GENOMIC DNA]</scope>
    <source>
        <strain evidence="3 4">NBRC 112829</strain>
    </source>
</reference>
<dbReference type="SUPFAM" id="SSF55811">
    <property type="entry name" value="Nudix"/>
    <property type="match status" value="1"/>
</dbReference>
<dbReference type="Pfam" id="PF00293">
    <property type="entry name" value="NUDIX"/>
    <property type="match status" value="1"/>
</dbReference>
<dbReference type="PROSITE" id="PS51462">
    <property type="entry name" value="NUDIX"/>
    <property type="match status" value="1"/>
</dbReference>
<dbReference type="PANTHER" id="PTHR21340">
    <property type="entry name" value="DIADENOSINE 5,5-P1,P4-TETRAPHOSPHATE PYROPHOSPHOHYDROLASE MUTT"/>
    <property type="match status" value="1"/>
</dbReference>
<proteinExistence type="predicted"/>
<dbReference type="PANTHER" id="PTHR21340:SF0">
    <property type="entry name" value="BIS(5'-NUCLEOSYL)-TETRAPHOSPHATASE [ASYMMETRICAL]"/>
    <property type="match status" value="1"/>
</dbReference>
<comment type="caution">
    <text evidence="3">The sequence shown here is derived from an EMBL/GenBank/DDBJ whole genome shotgun (WGS) entry which is preliminary data.</text>
</comment>
<accession>A0ABP9WYK3</accession>
<keyword evidence="1" id="KW-0378">Hydrolase</keyword>
<gene>
    <name evidence="3" type="ORF">Hgul01_01458</name>
</gene>
<sequence length="191" mass="21751">MRSTIRSLVTQIAPLDLREQADCNETLAWIDSDAPLFRTAKPATPPMHLVSYIVVYDPATAQILLVDHRNAQLWLPCGGHVESDEHPAITVIREIEEELGIQAEFYWQDPCFITVTETVGLTAGHIDVSLWYVVQADSQQPLAYDQAEFSQIRWFALDQLPLERSDPQLGRFIGKFQRLLKREAPRLLAVR</sequence>
<dbReference type="InterPro" id="IPR020084">
    <property type="entry name" value="NUDIX_hydrolase_CS"/>
</dbReference>
<dbReference type="CDD" id="cd03674">
    <property type="entry name" value="NUDIX_Hydrolase"/>
    <property type="match status" value="1"/>
</dbReference>
<organism evidence="3 4">
    <name type="scientific">Herpetosiphon gulosus</name>
    <dbReference type="NCBI Taxonomy" id="1973496"/>
    <lineage>
        <taxon>Bacteria</taxon>
        <taxon>Bacillati</taxon>
        <taxon>Chloroflexota</taxon>
        <taxon>Chloroflexia</taxon>
        <taxon>Herpetosiphonales</taxon>
        <taxon>Herpetosiphonaceae</taxon>
        <taxon>Herpetosiphon</taxon>
    </lineage>
</organism>